<keyword evidence="2" id="KW-1185">Reference proteome</keyword>
<dbReference type="PANTHER" id="PTHR36061">
    <property type="match status" value="1"/>
</dbReference>
<sequence length="186" mass="20673">MSSEPPSQSSSEIPADVPTVLVHDSRGRQLLCFLEQLIPLDGHDYVLLTPVDTPVCLFRLDGDEDPELIDTIDATEPILSVADVVLQEHDLTLVRSAVTLTVSGELDEPEPDELDDDEDADDDSETYELLVSFLVDDLEYGLYIPLDPFFVVARMNGDGALLVEGEEFERVQPRIEAELEEREGDD</sequence>
<comment type="caution">
    <text evidence="1">The sequence shown here is derived from an EMBL/GenBank/DDBJ whole genome shotgun (WGS) entry which is preliminary data.</text>
</comment>
<proteinExistence type="predicted"/>
<dbReference type="Pfam" id="PF12527">
    <property type="entry name" value="DUF3727"/>
    <property type="match status" value="1"/>
</dbReference>
<reference evidence="1 2" key="1">
    <citation type="journal article" date="2018" name="Environ. Microbiol.">
        <title>Ecological and genomic features of two widespread freshwater picocyanobacteria.</title>
        <authorList>
            <person name="Cabello-Yeves P.J."/>
            <person name="Picazo A."/>
            <person name="Camacho A."/>
            <person name="Callieri C."/>
            <person name="Rosselli R."/>
            <person name="Roda-Garcia J.J."/>
            <person name="Coutinho F.H."/>
            <person name="Rodriguez-Valera F."/>
        </authorList>
    </citation>
    <scope>NUCLEOTIDE SEQUENCE [LARGE SCALE GENOMIC DNA]</scope>
    <source>
        <strain evidence="1 2">Tous</strain>
    </source>
</reference>
<dbReference type="Proteomes" id="UP000243002">
    <property type="component" value="Unassembled WGS sequence"/>
</dbReference>
<protein>
    <submittedName>
        <fullName evidence="1">DUF3727 domain-containing protein</fullName>
    </submittedName>
</protein>
<gene>
    <name evidence="1" type="ORF">C7K55_01320</name>
</gene>
<dbReference type="PANTHER" id="PTHR36061:SF3">
    <property type="entry name" value="OS04G0692200 PROTEIN"/>
    <property type="match status" value="1"/>
</dbReference>
<dbReference type="AlphaFoldDB" id="A0A2P7N1P3"/>
<accession>A0A2P7N1P3</accession>
<dbReference type="RefSeq" id="WP_106501587.1">
    <property type="nucleotide sequence ID" value="NZ_PXXO01000001.1"/>
</dbReference>
<evidence type="ECO:0000313" key="2">
    <source>
        <dbReference type="Proteomes" id="UP000243002"/>
    </source>
</evidence>
<name>A0A2P7N1P3_9CYAN</name>
<evidence type="ECO:0000313" key="1">
    <source>
        <dbReference type="EMBL" id="PSJ07402.1"/>
    </source>
</evidence>
<organism evidence="1 2">
    <name type="scientific">Cyanobium usitatum str. Tous</name>
    <dbReference type="NCBI Taxonomy" id="2116684"/>
    <lineage>
        <taxon>Bacteria</taxon>
        <taxon>Bacillati</taxon>
        <taxon>Cyanobacteriota</taxon>
        <taxon>Cyanophyceae</taxon>
        <taxon>Synechococcales</taxon>
        <taxon>Prochlorococcaceae</taxon>
        <taxon>Cyanobium</taxon>
    </lineage>
</organism>
<dbReference type="OrthoDB" id="571691at2"/>
<dbReference type="InterPro" id="IPR022203">
    <property type="entry name" value="DUF3727"/>
</dbReference>
<dbReference type="EMBL" id="PXXO01000001">
    <property type="protein sequence ID" value="PSJ07402.1"/>
    <property type="molecule type" value="Genomic_DNA"/>
</dbReference>